<feature type="transmembrane region" description="Helical" evidence="1">
    <location>
        <begin position="681"/>
        <end position="706"/>
    </location>
</feature>
<dbReference type="AlphaFoldDB" id="A0AAF5DEX6"/>
<feature type="transmembrane region" description="Helical" evidence="1">
    <location>
        <begin position="518"/>
        <end position="546"/>
    </location>
</feature>
<feature type="transmembrane region" description="Helical" evidence="1">
    <location>
        <begin position="44"/>
        <end position="72"/>
    </location>
</feature>
<keyword evidence="1" id="KW-0472">Membrane</keyword>
<dbReference type="InterPro" id="IPR052854">
    <property type="entry name" value="Serpentine_rcpt_epsilon"/>
</dbReference>
<feature type="transmembrane region" description="Helical" evidence="1">
    <location>
        <begin position="638"/>
        <end position="656"/>
    </location>
</feature>
<feature type="transmembrane region" description="Helical" evidence="1">
    <location>
        <begin position="164"/>
        <end position="182"/>
    </location>
</feature>
<feature type="transmembrane region" description="Helical" evidence="1">
    <location>
        <begin position="207"/>
        <end position="232"/>
    </location>
</feature>
<feature type="transmembrane region" description="Helical" evidence="1">
    <location>
        <begin position="16"/>
        <end position="37"/>
    </location>
</feature>
<protein>
    <submittedName>
        <fullName evidence="3">G-protein coupled receptors family 1 profile domain-containing protein</fullName>
    </submittedName>
</protein>
<evidence type="ECO:0000313" key="2">
    <source>
        <dbReference type="Proteomes" id="UP000035681"/>
    </source>
</evidence>
<organism evidence="2 3">
    <name type="scientific">Strongyloides stercoralis</name>
    <name type="common">Threadworm</name>
    <dbReference type="NCBI Taxonomy" id="6248"/>
    <lineage>
        <taxon>Eukaryota</taxon>
        <taxon>Metazoa</taxon>
        <taxon>Ecdysozoa</taxon>
        <taxon>Nematoda</taxon>
        <taxon>Chromadorea</taxon>
        <taxon>Rhabditida</taxon>
        <taxon>Tylenchina</taxon>
        <taxon>Panagrolaimomorpha</taxon>
        <taxon>Strongyloidoidea</taxon>
        <taxon>Strongyloididae</taxon>
        <taxon>Strongyloides</taxon>
    </lineage>
</organism>
<feature type="transmembrane region" description="Helical" evidence="1">
    <location>
        <begin position="132"/>
        <end position="152"/>
    </location>
</feature>
<name>A0AAF5DEX6_STRER</name>
<feature type="transmembrane region" description="Helical" evidence="1">
    <location>
        <begin position="244"/>
        <end position="265"/>
    </location>
</feature>
<proteinExistence type="predicted"/>
<evidence type="ECO:0000313" key="3">
    <source>
        <dbReference type="WBParaSite" id="TCONS_00011566.p1"/>
    </source>
</evidence>
<sequence length="805" mass="94973">LLIMSISSDNLKLCSYLSMIFCVINIMILPFSFRLLFYKRIWHIYFRISVGLIIICSVIISLNAGIVSYLFIYFNLDISNNNITEGRDVYNTFRSFQPSTNDSYRYTMWVLCGERLLATLKFKSYQKHKNKLFAPLSFVFVVVATLLTKFLMEIFKIQKYANHIYTIMDIPLLIIIFILLTMNCRKKKNALISGADLATKFQLNENYLLIMFSLPIITFNVLQLFIINIIAIKINVFKLNHNQLFMIVYTFRIIAYILFQVYLFLNKYIFTLIKMKFEKKVIPIEIKQSKQTTMDNKHYNDQQNKHFKLDDTDEKSICSLVDNLNPKVLKKNFFSTVKKPIHQSIYVDEHKNTLACLYKNIALEIQYFNENLPISYFILFSNNAEYLSCIVNLKFLSKGKFHNIPFLSYDSNIKITNNFVAINLIYAVLIKYNNLIFNEYIKGVSKVVSHLKKKLETFSMLYDTDKISEKDNHILLIMSISSDNLKLCGYLSMIFCVINTVLLPFSLFMLFYKKIWHIYFRISFGLTILCSVLISINAGIISYLFIYFNLDISNNNITEGRDIYNTFRSIQPLVHNAYRYSMWVLCGERLLARLKFKSYQKNKNKLFVPLSVVFVVLTTLFINFLMEIFKVQKYVNHIFVIIDIPLIITIFILLTINCKKKKKALIGGEDLASKFQLNENYFLIMFSLPIIIFNVLQLFIINIIAIKVNVFKLNYNQLFMIVYTFRIIAYSLFQVYLFFNKYIFILIKIKFEKKVIPIEIKQSKQTTMDNKQTNDLQNRATIEKDIYFKMLEKDLNKKNTPKTKY</sequence>
<evidence type="ECO:0000256" key="1">
    <source>
        <dbReference type="SAM" id="Phobius"/>
    </source>
</evidence>
<accession>A0AAF5DEX6</accession>
<dbReference type="PANTHER" id="PTHR47518:SF9">
    <property type="entry name" value="SERPENTINE RECEPTOR, CLASS T"/>
    <property type="match status" value="1"/>
</dbReference>
<keyword evidence="1" id="KW-0812">Transmembrane</keyword>
<dbReference type="PANTHER" id="PTHR47518">
    <property type="entry name" value="SERPENTINE RECEPTOR CLASS EPSILON-13-RELATED"/>
    <property type="match status" value="1"/>
</dbReference>
<feature type="transmembrane region" description="Helical" evidence="1">
    <location>
        <begin position="487"/>
        <end position="512"/>
    </location>
</feature>
<dbReference type="WBParaSite" id="TCONS_00011566.p1">
    <property type="protein sequence ID" value="TCONS_00011566.p1"/>
    <property type="gene ID" value="XLOC_006117"/>
</dbReference>
<dbReference type="Proteomes" id="UP000035681">
    <property type="component" value="Unplaced"/>
</dbReference>
<feature type="transmembrane region" description="Helical" evidence="1">
    <location>
        <begin position="606"/>
        <end position="626"/>
    </location>
</feature>
<feature type="transmembrane region" description="Helical" evidence="1">
    <location>
        <begin position="718"/>
        <end position="739"/>
    </location>
</feature>
<keyword evidence="1" id="KW-1133">Transmembrane helix</keyword>
<keyword evidence="2" id="KW-1185">Reference proteome</keyword>
<reference evidence="3" key="1">
    <citation type="submission" date="2024-02" db="UniProtKB">
        <authorList>
            <consortium name="WormBaseParasite"/>
        </authorList>
    </citation>
    <scope>IDENTIFICATION</scope>
</reference>